<organism evidence="1 2">
    <name type="scientific">Plakobranchus ocellatus</name>
    <dbReference type="NCBI Taxonomy" id="259542"/>
    <lineage>
        <taxon>Eukaryota</taxon>
        <taxon>Metazoa</taxon>
        <taxon>Spiralia</taxon>
        <taxon>Lophotrochozoa</taxon>
        <taxon>Mollusca</taxon>
        <taxon>Gastropoda</taxon>
        <taxon>Heterobranchia</taxon>
        <taxon>Euthyneura</taxon>
        <taxon>Panpulmonata</taxon>
        <taxon>Sacoglossa</taxon>
        <taxon>Placobranchoidea</taxon>
        <taxon>Plakobranchidae</taxon>
        <taxon>Plakobranchus</taxon>
    </lineage>
</organism>
<evidence type="ECO:0000313" key="2">
    <source>
        <dbReference type="Proteomes" id="UP000735302"/>
    </source>
</evidence>
<evidence type="ECO:0000313" key="1">
    <source>
        <dbReference type="EMBL" id="GFO12542.1"/>
    </source>
</evidence>
<dbReference type="AlphaFoldDB" id="A0AAV4B073"/>
<proteinExistence type="predicted"/>
<sequence length="161" mass="17646">MKLISRAQTLEDIYSVGIKGRDSDLDLTVCLLLKEYVPIFSVRESTGFGTLRDITILTCASWCGCLPLQAMLVPTPALTSDLGYPLSCACGAAWSWISTHLLLRRRLVLNIHSPPLHLCLVLDIYSTSTAPLHGLDIHSPAPVPLPRFEYSLTCSCTSAWS</sequence>
<accession>A0AAV4B073</accession>
<name>A0AAV4B073_9GAST</name>
<dbReference type="Proteomes" id="UP000735302">
    <property type="component" value="Unassembled WGS sequence"/>
</dbReference>
<protein>
    <submittedName>
        <fullName evidence="1">Uncharacterized protein</fullName>
    </submittedName>
</protein>
<comment type="caution">
    <text evidence="1">The sequence shown here is derived from an EMBL/GenBank/DDBJ whole genome shotgun (WGS) entry which is preliminary data.</text>
</comment>
<dbReference type="EMBL" id="BLXT01004434">
    <property type="protein sequence ID" value="GFO12542.1"/>
    <property type="molecule type" value="Genomic_DNA"/>
</dbReference>
<reference evidence="1 2" key="1">
    <citation type="journal article" date="2021" name="Elife">
        <title>Chloroplast acquisition without the gene transfer in kleptoplastic sea slugs, Plakobranchus ocellatus.</title>
        <authorList>
            <person name="Maeda T."/>
            <person name="Takahashi S."/>
            <person name="Yoshida T."/>
            <person name="Shimamura S."/>
            <person name="Takaki Y."/>
            <person name="Nagai Y."/>
            <person name="Toyoda A."/>
            <person name="Suzuki Y."/>
            <person name="Arimoto A."/>
            <person name="Ishii H."/>
            <person name="Satoh N."/>
            <person name="Nishiyama T."/>
            <person name="Hasebe M."/>
            <person name="Maruyama T."/>
            <person name="Minagawa J."/>
            <person name="Obokata J."/>
            <person name="Shigenobu S."/>
        </authorList>
    </citation>
    <scope>NUCLEOTIDE SEQUENCE [LARGE SCALE GENOMIC DNA]</scope>
</reference>
<keyword evidence="2" id="KW-1185">Reference proteome</keyword>
<gene>
    <name evidence="1" type="ORF">PoB_003904700</name>
</gene>